<comment type="caution">
    <text evidence="7">The sequence shown here is derived from an EMBL/GenBank/DDBJ whole genome shotgun (WGS) entry which is preliminary data.</text>
</comment>
<dbReference type="Proteomes" id="UP001595935">
    <property type="component" value="Unassembled WGS sequence"/>
</dbReference>
<feature type="transmembrane region" description="Helical" evidence="5">
    <location>
        <begin position="133"/>
        <end position="150"/>
    </location>
</feature>
<feature type="transmembrane region" description="Helical" evidence="5">
    <location>
        <begin position="282"/>
        <end position="299"/>
    </location>
</feature>
<evidence type="ECO:0000256" key="4">
    <source>
        <dbReference type="ARBA" id="ARBA00023136"/>
    </source>
</evidence>
<feature type="transmembrane region" description="Helical" evidence="5">
    <location>
        <begin position="50"/>
        <end position="67"/>
    </location>
</feature>
<organism evidence="7 8">
    <name type="scientific">Flavobacterium branchiicola</name>
    <dbReference type="NCBI Taxonomy" id="1114875"/>
    <lineage>
        <taxon>Bacteria</taxon>
        <taxon>Pseudomonadati</taxon>
        <taxon>Bacteroidota</taxon>
        <taxon>Flavobacteriia</taxon>
        <taxon>Flavobacteriales</taxon>
        <taxon>Flavobacteriaceae</taxon>
        <taxon>Flavobacterium</taxon>
    </lineage>
</organism>
<dbReference type="InterPro" id="IPR037185">
    <property type="entry name" value="EmrE-like"/>
</dbReference>
<dbReference type="InterPro" id="IPR050638">
    <property type="entry name" value="AA-Vitamin_Transporters"/>
</dbReference>
<dbReference type="RefSeq" id="WP_213258719.1">
    <property type="nucleotide sequence ID" value="NZ_JAGYWA010000005.1"/>
</dbReference>
<feature type="domain" description="EamA" evidence="6">
    <location>
        <begin position="163"/>
        <end position="299"/>
    </location>
</feature>
<evidence type="ECO:0000256" key="2">
    <source>
        <dbReference type="ARBA" id="ARBA00022692"/>
    </source>
</evidence>
<gene>
    <name evidence="7" type="ORF">ACFO5S_14965</name>
</gene>
<evidence type="ECO:0000313" key="7">
    <source>
        <dbReference type="EMBL" id="MFC4748755.1"/>
    </source>
</evidence>
<dbReference type="PANTHER" id="PTHR32322:SF14">
    <property type="entry name" value="PROTEIN PAGO"/>
    <property type="match status" value="1"/>
</dbReference>
<dbReference type="SUPFAM" id="SSF103481">
    <property type="entry name" value="Multidrug resistance efflux transporter EmrE"/>
    <property type="match status" value="2"/>
</dbReference>
<proteinExistence type="predicted"/>
<evidence type="ECO:0000256" key="1">
    <source>
        <dbReference type="ARBA" id="ARBA00004141"/>
    </source>
</evidence>
<keyword evidence="2 5" id="KW-0812">Transmembrane</keyword>
<feature type="transmembrane region" description="Helical" evidence="5">
    <location>
        <begin position="259"/>
        <end position="276"/>
    </location>
</feature>
<evidence type="ECO:0000256" key="3">
    <source>
        <dbReference type="ARBA" id="ARBA00022989"/>
    </source>
</evidence>
<dbReference type="EMBL" id="JBHSGV010000005">
    <property type="protein sequence ID" value="MFC4748755.1"/>
    <property type="molecule type" value="Genomic_DNA"/>
</dbReference>
<feature type="transmembrane region" description="Helical" evidence="5">
    <location>
        <begin position="192"/>
        <end position="209"/>
    </location>
</feature>
<accession>A0ABV9PIV9</accession>
<keyword evidence="3 5" id="KW-1133">Transmembrane helix</keyword>
<feature type="transmembrane region" description="Helical" evidence="5">
    <location>
        <begin position="162"/>
        <end position="180"/>
    </location>
</feature>
<evidence type="ECO:0000313" key="8">
    <source>
        <dbReference type="Proteomes" id="UP001595935"/>
    </source>
</evidence>
<sequence length="307" mass="34089">MKAKIQNAFSGKIEAIGFPILALCWVSFAWGTTWLASKEGVKHMPALQLATIRQFFGGILYVAYFVLKKEPWPKGKQWGTILILTFLNFVCSNGLSTWGVKYISSGLGAIISAIFPVWIIMINFFKGERVAKLALTGILISFGGICIIFMDHLTEFFKPDFQFGILLTIVSTITWAFGILHTKKKAASFNPYFSLGLQMLISSFILYGITEPLGMNISLDKIPSVSWWAIAYLVIIGSVLTFIAFIYTLQHLPTEISSIYVYINPIVAMILGSLIFGEMLTQAIIIGSIVTLSGIYLVNKSIRKPKV</sequence>
<feature type="domain" description="EamA" evidence="6">
    <location>
        <begin position="20"/>
        <end position="149"/>
    </location>
</feature>
<protein>
    <submittedName>
        <fullName evidence="7">DMT family transporter</fullName>
    </submittedName>
</protein>
<comment type="subcellular location">
    <subcellularLocation>
        <location evidence="1">Membrane</location>
        <topology evidence="1">Multi-pass membrane protein</topology>
    </subcellularLocation>
</comment>
<dbReference type="PANTHER" id="PTHR32322">
    <property type="entry name" value="INNER MEMBRANE TRANSPORTER"/>
    <property type="match status" value="1"/>
</dbReference>
<name>A0ABV9PIV9_9FLAO</name>
<dbReference type="Pfam" id="PF00892">
    <property type="entry name" value="EamA"/>
    <property type="match status" value="2"/>
</dbReference>
<dbReference type="InterPro" id="IPR000620">
    <property type="entry name" value="EamA_dom"/>
</dbReference>
<evidence type="ECO:0000256" key="5">
    <source>
        <dbReference type="SAM" id="Phobius"/>
    </source>
</evidence>
<keyword evidence="4 5" id="KW-0472">Membrane</keyword>
<keyword evidence="8" id="KW-1185">Reference proteome</keyword>
<feature type="transmembrane region" description="Helical" evidence="5">
    <location>
        <begin position="229"/>
        <end position="247"/>
    </location>
</feature>
<feature type="transmembrane region" description="Helical" evidence="5">
    <location>
        <begin position="102"/>
        <end position="121"/>
    </location>
</feature>
<feature type="transmembrane region" description="Helical" evidence="5">
    <location>
        <begin position="79"/>
        <end position="96"/>
    </location>
</feature>
<reference evidence="8" key="1">
    <citation type="journal article" date="2019" name="Int. J. Syst. Evol. Microbiol.">
        <title>The Global Catalogue of Microorganisms (GCM) 10K type strain sequencing project: providing services to taxonomists for standard genome sequencing and annotation.</title>
        <authorList>
            <consortium name="The Broad Institute Genomics Platform"/>
            <consortium name="The Broad Institute Genome Sequencing Center for Infectious Disease"/>
            <person name="Wu L."/>
            <person name="Ma J."/>
        </authorList>
    </citation>
    <scope>NUCLEOTIDE SEQUENCE [LARGE SCALE GENOMIC DNA]</scope>
    <source>
        <strain evidence="8">WYCCWR 13023</strain>
    </source>
</reference>
<evidence type="ECO:0000259" key="6">
    <source>
        <dbReference type="Pfam" id="PF00892"/>
    </source>
</evidence>
<feature type="transmembrane region" description="Helical" evidence="5">
    <location>
        <begin position="12"/>
        <end position="30"/>
    </location>
</feature>